<gene>
    <name evidence="12" type="ordered locus">Nmag_3878</name>
    <name evidence="13" type="ORF">C500_04099</name>
</gene>
<dbReference type="RefSeq" id="WP_004214399.1">
    <property type="nucleotide sequence ID" value="NC_013923.1"/>
</dbReference>
<dbReference type="HOGENOM" id="CLU_000604_1_1_2"/>
<dbReference type="PANTHER" id="PTHR43875">
    <property type="entry name" value="MALTODEXTRIN IMPORT ATP-BINDING PROTEIN MSMX"/>
    <property type="match status" value="1"/>
</dbReference>
<evidence type="ECO:0000256" key="7">
    <source>
        <dbReference type="ARBA" id="ARBA00053454"/>
    </source>
</evidence>
<organism evidence="12 14">
    <name type="scientific">Natrialba magadii (strain ATCC 43099 / DSM 3394 / CCM 3739 / CIP 104546 / IAM 13178 / JCM 8861 / NBRC 102185 / NCIMB 2190 / MS3)</name>
    <name type="common">Natronobacterium magadii</name>
    <dbReference type="NCBI Taxonomy" id="547559"/>
    <lineage>
        <taxon>Archaea</taxon>
        <taxon>Methanobacteriati</taxon>
        <taxon>Methanobacteriota</taxon>
        <taxon>Stenosarchaea group</taxon>
        <taxon>Halobacteria</taxon>
        <taxon>Halobacteriales</taxon>
        <taxon>Natrialbaceae</taxon>
        <taxon>Natrialba</taxon>
    </lineage>
</organism>
<evidence type="ECO:0000256" key="5">
    <source>
        <dbReference type="ARBA" id="ARBA00050355"/>
    </source>
</evidence>
<evidence type="ECO:0000256" key="10">
    <source>
        <dbReference type="ARBA" id="ARBA00066315"/>
    </source>
</evidence>
<dbReference type="InterPro" id="IPR003593">
    <property type="entry name" value="AAA+_ATPase"/>
</dbReference>
<dbReference type="PROSITE" id="PS00211">
    <property type="entry name" value="ABC_TRANSPORTER_1"/>
    <property type="match status" value="1"/>
</dbReference>
<dbReference type="Pfam" id="PF00005">
    <property type="entry name" value="ABC_tran"/>
    <property type="match status" value="1"/>
</dbReference>
<dbReference type="InterPro" id="IPR047641">
    <property type="entry name" value="ABC_transpr_MalK/UgpC-like"/>
</dbReference>
<dbReference type="PANTHER" id="PTHR43875:SF1">
    <property type="entry name" value="OSMOPROTECTIVE COMPOUNDS UPTAKE ATP-BINDING PROTEIN GGTA"/>
    <property type="match status" value="1"/>
</dbReference>
<evidence type="ECO:0000256" key="1">
    <source>
        <dbReference type="ARBA" id="ARBA00004202"/>
    </source>
</evidence>
<comment type="subunit">
    <text evidence="9">The complex is composed of two ATP-binding proteins (XacJ and XacK), two transmembrane proteins (XacH and XacI) and a solute-binding protein (XacG).</text>
</comment>
<dbReference type="AlphaFoldDB" id="D3T1G0"/>
<geneLocation type="plasmid" evidence="12 14">
    <name>pNMAG01</name>
</geneLocation>
<evidence type="ECO:0000313" key="13">
    <source>
        <dbReference type="EMBL" id="ELY32228.1"/>
    </source>
</evidence>
<proteinExistence type="inferred from homology"/>
<dbReference type="EMBL" id="AOHS01000017">
    <property type="protein sequence ID" value="ELY32228.1"/>
    <property type="molecule type" value="Genomic_DNA"/>
</dbReference>
<keyword evidence="4 12" id="KW-0067">ATP-binding</keyword>
<dbReference type="Pfam" id="PF08402">
    <property type="entry name" value="TOBE_2"/>
    <property type="match status" value="1"/>
</dbReference>
<dbReference type="SMART" id="SM00382">
    <property type="entry name" value="AAA"/>
    <property type="match status" value="1"/>
</dbReference>
<evidence type="ECO:0000256" key="8">
    <source>
        <dbReference type="ARBA" id="ARBA00061029"/>
    </source>
</evidence>
<dbReference type="InterPro" id="IPR012340">
    <property type="entry name" value="NA-bd_OB-fold"/>
</dbReference>
<reference evidence="12 14" key="2">
    <citation type="journal article" date="2012" name="BMC Genomics">
        <title>A comparative genomics perspective on the genetic content of the alkaliphilic haloarchaeon Natrialba magadii ATCC 43099T.</title>
        <authorList>
            <person name="Siddaramappa S."/>
            <person name="Challacombe J.F."/>
            <person name="Decastro R.E."/>
            <person name="Pfeiffer F."/>
            <person name="Sastre D.E."/>
            <person name="Gimenez M.I."/>
            <person name="Paggi R.A."/>
            <person name="Detter J.C."/>
            <person name="Davenport K.W."/>
            <person name="Goodwin L.A."/>
            <person name="Kyrpides N."/>
            <person name="Tapia R."/>
            <person name="Pitluck S."/>
            <person name="Lucas S."/>
            <person name="Woyke T."/>
            <person name="Maupin-Furlow J.A."/>
        </authorList>
    </citation>
    <scope>NUCLEOTIDE SEQUENCE [LARGE SCALE GENOMIC DNA]</scope>
    <source>
        <strain evidence="12">ATCC 43099</strain>
        <strain evidence="14">ATCC 43099 / DSM 3394 / CCM 3739 / CIP 104546 / IAM 13178 / JCM 8861 / NBRC 102185 / NCIMB 2190 / MS3</strain>
    </source>
</reference>
<dbReference type="InterPro" id="IPR003439">
    <property type="entry name" value="ABC_transporter-like_ATP-bd"/>
</dbReference>
<dbReference type="GO" id="GO:0055052">
    <property type="term" value="C:ATP-binding cassette (ABC) transporter complex, substrate-binding subunit-containing"/>
    <property type="evidence" value="ECO:0007669"/>
    <property type="project" value="TreeGrafter"/>
</dbReference>
<dbReference type="GO" id="GO:0022857">
    <property type="term" value="F:transmembrane transporter activity"/>
    <property type="evidence" value="ECO:0007669"/>
    <property type="project" value="UniProtKB-ARBA"/>
</dbReference>
<dbReference type="KEGG" id="nmg:Nmag_3878"/>
<keyword evidence="14" id="KW-1185">Reference proteome</keyword>
<dbReference type="InterPro" id="IPR013611">
    <property type="entry name" value="Transp-assoc_OB_typ2"/>
</dbReference>
<dbReference type="Gene3D" id="3.40.50.300">
    <property type="entry name" value="P-loop containing nucleotide triphosphate hydrolases"/>
    <property type="match status" value="1"/>
</dbReference>
<dbReference type="Gene3D" id="2.40.50.100">
    <property type="match status" value="1"/>
</dbReference>
<protein>
    <recommendedName>
        <fullName evidence="10">ABC-type D-xylose/L-arabinose transporter</fullName>
        <ecNumber evidence="10">7.5.2.13</ecNumber>
    </recommendedName>
</protein>
<evidence type="ECO:0000256" key="3">
    <source>
        <dbReference type="ARBA" id="ARBA00022741"/>
    </source>
</evidence>
<dbReference type="PROSITE" id="PS50893">
    <property type="entry name" value="ABC_TRANSPORTER_2"/>
    <property type="match status" value="1"/>
</dbReference>
<comment type="catalytic activity">
    <reaction evidence="5">
        <text>D-xylose(out) + ATP + H2O = D-xylose(in) + ADP + phosphate + H(+)</text>
        <dbReference type="Rhea" id="RHEA:29899"/>
        <dbReference type="ChEBI" id="CHEBI:15377"/>
        <dbReference type="ChEBI" id="CHEBI:15378"/>
        <dbReference type="ChEBI" id="CHEBI:30616"/>
        <dbReference type="ChEBI" id="CHEBI:43474"/>
        <dbReference type="ChEBI" id="CHEBI:53455"/>
        <dbReference type="ChEBI" id="CHEBI:456216"/>
        <dbReference type="EC" id="7.5.2.13"/>
    </reaction>
    <physiologicalReaction direction="left-to-right" evidence="5">
        <dbReference type="Rhea" id="RHEA:29900"/>
    </physiologicalReaction>
</comment>
<comment type="catalytic activity">
    <reaction evidence="6">
        <text>L-arabinose(out) + ATP + H2O = L-arabinose(in) + ADP + phosphate + H(+)</text>
        <dbReference type="Rhea" id="RHEA:30007"/>
        <dbReference type="ChEBI" id="CHEBI:15377"/>
        <dbReference type="ChEBI" id="CHEBI:15378"/>
        <dbReference type="ChEBI" id="CHEBI:17535"/>
        <dbReference type="ChEBI" id="CHEBI:30616"/>
        <dbReference type="ChEBI" id="CHEBI:43474"/>
        <dbReference type="ChEBI" id="CHEBI:456216"/>
        <dbReference type="EC" id="7.5.2.13"/>
    </reaction>
    <physiologicalReaction direction="left-to-right" evidence="6">
        <dbReference type="Rhea" id="RHEA:30008"/>
    </physiologicalReaction>
</comment>
<comment type="function">
    <text evidence="7">Part of the ABC transporter complex XacGHIJK involved in the uptake of xylose and arabinose. Responsible for energy coupling to the transport system.</text>
</comment>
<dbReference type="PATRIC" id="fig|547559.17.peg.783"/>
<evidence type="ECO:0000313" key="12">
    <source>
        <dbReference type="EMBL" id="ADD07419.1"/>
    </source>
</evidence>
<evidence type="ECO:0000256" key="4">
    <source>
        <dbReference type="ARBA" id="ARBA00022840"/>
    </source>
</evidence>
<keyword evidence="3" id="KW-0547">Nucleotide-binding</keyword>
<dbReference type="Proteomes" id="UP000001879">
    <property type="component" value="Plasmid pNMAG01"/>
</dbReference>
<keyword evidence="12" id="KW-0614">Plasmid</keyword>
<accession>D3T1G0</accession>
<comment type="subcellular location">
    <subcellularLocation>
        <location evidence="1">Cell membrane</location>
        <topology evidence="1">Peripheral membrane protein</topology>
    </subcellularLocation>
</comment>
<name>D3T1G0_NATMM</name>
<dbReference type="OrthoDB" id="18368at2157"/>
<dbReference type="FunFam" id="3.40.50.300:FF:000042">
    <property type="entry name" value="Maltose/maltodextrin ABC transporter, ATP-binding protein"/>
    <property type="match status" value="1"/>
</dbReference>
<dbReference type="InterPro" id="IPR027417">
    <property type="entry name" value="P-loop_NTPase"/>
</dbReference>
<evidence type="ECO:0000313" key="14">
    <source>
        <dbReference type="Proteomes" id="UP000001879"/>
    </source>
</evidence>
<sequence>MASITLDTVRKQFGDVVAVEDVDLEIEDGEFISIVGPSGCGKTTTLRLVAGLEQLTSGRIFFGDTDVSNTPAKKRGIGMVFQNLALYPHMSVRENMEFGLSVADVPQEEQDERIIKIAEMLDIAELLDREPSELSGGQQQRVAIGRTMVLEPNVFLLDEPLASLDAKLRVEIREELQELQKEIGVTTIYVTHDQEQAMTMSDRVIVINDGEVQQFATPEEIYNEPANRFVSHFIGTPSMNFVDAQLSAPSDSLTADFGSVQVDLERPADGSPELLDRDATLGIRPEHLELSTTEEPTGTNTALAQVRIVEHTGANKIVHLTIDERDFTALVPESTNVQSGDEATVRFPSENVYLYDSESGDRLYYRSSIDSHHSTREIENKS</sequence>
<reference evidence="12" key="4">
    <citation type="submission" date="2016-09" db="EMBL/GenBank/DDBJ databases">
        <authorList>
            <person name="Pfeiffer F."/>
        </authorList>
    </citation>
    <scope>NUCLEOTIDE SEQUENCE</scope>
    <source>
        <strain evidence="12">ATCC 43099</strain>
        <plasmid evidence="12">pNMAG01</plasmid>
    </source>
</reference>
<keyword evidence="2" id="KW-0813">Transport</keyword>
<evidence type="ECO:0000313" key="15">
    <source>
        <dbReference type="Proteomes" id="UP000011543"/>
    </source>
</evidence>
<dbReference type="SUPFAM" id="SSF52540">
    <property type="entry name" value="P-loop containing nucleoside triphosphate hydrolases"/>
    <property type="match status" value="1"/>
</dbReference>
<comment type="similarity">
    <text evidence="8">Belongs to the ABC transporter superfamily. Carbohydrate uptake transporter-1 (CUT1) (TC 3.A.1.1) family.</text>
</comment>
<dbReference type="Gene3D" id="2.40.50.140">
    <property type="entry name" value="Nucleic acid-binding proteins"/>
    <property type="match status" value="1"/>
</dbReference>
<dbReference type="EMBL" id="CP001933">
    <property type="protein sequence ID" value="ADD07419.1"/>
    <property type="molecule type" value="Genomic_DNA"/>
</dbReference>
<dbReference type="GO" id="GO:0016887">
    <property type="term" value="F:ATP hydrolysis activity"/>
    <property type="evidence" value="ECO:0007669"/>
    <property type="project" value="InterPro"/>
</dbReference>
<evidence type="ECO:0000256" key="2">
    <source>
        <dbReference type="ARBA" id="ARBA00022448"/>
    </source>
</evidence>
<dbReference type="InterPro" id="IPR017871">
    <property type="entry name" value="ABC_transporter-like_CS"/>
</dbReference>
<feature type="domain" description="ABC transporter" evidence="11">
    <location>
        <begin position="4"/>
        <end position="234"/>
    </location>
</feature>
<evidence type="ECO:0000256" key="9">
    <source>
        <dbReference type="ARBA" id="ARBA00065962"/>
    </source>
</evidence>
<evidence type="ECO:0000256" key="6">
    <source>
        <dbReference type="ARBA" id="ARBA00051890"/>
    </source>
</evidence>
<dbReference type="GeneID" id="8826748"/>
<dbReference type="Proteomes" id="UP000011543">
    <property type="component" value="Unassembled WGS sequence"/>
</dbReference>
<dbReference type="InterPro" id="IPR008995">
    <property type="entry name" value="Mo/tungstate-bd_C_term_dom"/>
</dbReference>
<dbReference type="EC" id="7.5.2.13" evidence="10"/>
<evidence type="ECO:0000259" key="11">
    <source>
        <dbReference type="PROSITE" id="PS50893"/>
    </source>
</evidence>
<reference evidence="14" key="1">
    <citation type="submission" date="2010-02" db="EMBL/GenBank/DDBJ databases">
        <title>Complete sequence of plasmid 1 of Natrialba magadii ATCC 43099.</title>
        <authorList>
            <consortium name="US DOE Joint Genome Institute"/>
            <person name="Lucas S."/>
            <person name="Copeland A."/>
            <person name="Lapidus A."/>
            <person name="Cheng J.-F."/>
            <person name="Bruce D."/>
            <person name="Goodwin L."/>
            <person name="Pitluck S."/>
            <person name="Davenport K."/>
            <person name="Saunders E."/>
            <person name="Detter J.C."/>
            <person name="Han C."/>
            <person name="Tapia R."/>
            <person name="Land M."/>
            <person name="Hauser L."/>
            <person name="Kyrpides N."/>
            <person name="Mikhailova N."/>
            <person name="De Castro R.E."/>
            <person name="Maupin-Furlow J.A."/>
            <person name="Woyke T."/>
        </authorList>
    </citation>
    <scope>NUCLEOTIDE SEQUENCE [LARGE SCALE GENOMIC DNA]</scope>
    <source>
        <strain evidence="14">ATCC 43099 / DSM 3394 / CCM 3739 / CIP 104546 / IAM 13178 / JCM 8861 / NBRC 102185 / NCIMB 2190 / MS3</strain>
        <plasmid evidence="14">pNMAG01</plasmid>
    </source>
</reference>
<dbReference type="GO" id="GO:0005524">
    <property type="term" value="F:ATP binding"/>
    <property type="evidence" value="ECO:0007669"/>
    <property type="project" value="UniProtKB-KW"/>
</dbReference>
<dbReference type="SUPFAM" id="SSF50331">
    <property type="entry name" value="MOP-like"/>
    <property type="match status" value="1"/>
</dbReference>
<reference evidence="13 15" key="3">
    <citation type="journal article" date="2014" name="PLoS Genet.">
        <title>Phylogenetically driven sequencing of extremely halophilic archaea reveals strategies for static and dynamic osmo-response.</title>
        <authorList>
            <person name="Becker E.A."/>
            <person name="Seitzer P.M."/>
            <person name="Tritt A."/>
            <person name="Larsen D."/>
            <person name="Krusor M."/>
            <person name="Yao A.I."/>
            <person name="Wu D."/>
            <person name="Madern D."/>
            <person name="Eisen J.A."/>
            <person name="Darling A.E."/>
            <person name="Facciotti M.T."/>
        </authorList>
    </citation>
    <scope>NUCLEOTIDE SEQUENCE [LARGE SCALE GENOMIC DNA]</scope>
    <source>
        <strain evidence="15">ATCC 43099 / DSM 3394 / CCM 3739 / CIP 104546 / IAM 13178 / JCM 8861 / NBRC 102185 / NCIMB 2190 / MS3</strain>
        <strain evidence="13">MS-3</strain>
    </source>
</reference>